<dbReference type="Gene3D" id="3.40.50.300">
    <property type="entry name" value="P-loop containing nucleotide triphosphate hydrolases"/>
    <property type="match status" value="1"/>
</dbReference>
<keyword evidence="3 5" id="KW-0067">ATP-binding</keyword>
<dbReference type="InterPro" id="IPR051120">
    <property type="entry name" value="ABC_AA/LPS_Transport"/>
</dbReference>
<proteinExistence type="predicted"/>
<reference evidence="5 6" key="1">
    <citation type="journal article" date="2020" name="Microorganisms">
        <title>Description of Three Novel Members in the Family Geobacteraceae, Oryzomonas japonicum gen. nov., sp. nov., Oryzomonas sagensis sp. nov., and Oryzomonas ruber sp. nov.</title>
        <authorList>
            <person name="Xu Z."/>
            <person name="Masuda Y."/>
            <person name="Hayakawa C."/>
            <person name="Ushijima N."/>
            <person name="Kawano K."/>
            <person name="Shiratori Y."/>
            <person name="Senoo K."/>
            <person name="Itoh H."/>
        </authorList>
    </citation>
    <scope>NUCLEOTIDE SEQUENCE [LARGE SCALE GENOMIC DNA]</scope>
    <source>
        <strain evidence="5 6">Red100</strain>
    </source>
</reference>
<dbReference type="CDD" id="cd03219">
    <property type="entry name" value="ABC_Mj1267_LivG_branched"/>
    <property type="match status" value="1"/>
</dbReference>
<comment type="caution">
    <text evidence="5">The sequence shown here is derived from an EMBL/GenBank/DDBJ whole genome shotgun (WGS) entry which is preliminary data.</text>
</comment>
<evidence type="ECO:0000259" key="4">
    <source>
        <dbReference type="PROSITE" id="PS50893"/>
    </source>
</evidence>
<evidence type="ECO:0000313" key="5">
    <source>
        <dbReference type="EMBL" id="KAB0671712.1"/>
    </source>
</evidence>
<dbReference type="GO" id="GO:0005524">
    <property type="term" value="F:ATP binding"/>
    <property type="evidence" value="ECO:0007669"/>
    <property type="project" value="UniProtKB-KW"/>
</dbReference>
<dbReference type="SMART" id="SM00382">
    <property type="entry name" value="AAA"/>
    <property type="match status" value="1"/>
</dbReference>
<dbReference type="RefSeq" id="WP_151155156.1">
    <property type="nucleotide sequence ID" value="NZ_VZRA01000001.1"/>
</dbReference>
<protein>
    <submittedName>
        <fullName evidence="5">ABC transporter ATP-binding protein</fullName>
    </submittedName>
</protein>
<gene>
    <name evidence="5" type="ORF">F6V30_03800</name>
</gene>
<dbReference type="PANTHER" id="PTHR45772:SF7">
    <property type="entry name" value="AMINO ACID ABC TRANSPORTER ATP-BINDING PROTEIN"/>
    <property type="match status" value="1"/>
</dbReference>
<organism evidence="5 6">
    <name type="scientific">Oryzomonas sagensis</name>
    <dbReference type="NCBI Taxonomy" id="2603857"/>
    <lineage>
        <taxon>Bacteria</taxon>
        <taxon>Pseudomonadati</taxon>
        <taxon>Thermodesulfobacteriota</taxon>
        <taxon>Desulfuromonadia</taxon>
        <taxon>Geobacterales</taxon>
        <taxon>Geobacteraceae</taxon>
        <taxon>Oryzomonas</taxon>
    </lineage>
</organism>
<accession>A0ABQ6TSL7</accession>
<keyword evidence="1" id="KW-0813">Transport</keyword>
<feature type="domain" description="ABC transporter" evidence="4">
    <location>
        <begin position="4"/>
        <end position="252"/>
    </location>
</feature>
<dbReference type="InterPro" id="IPR003439">
    <property type="entry name" value="ABC_transporter-like_ATP-bd"/>
</dbReference>
<keyword evidence="2" id="KW-0547">Nucleotide-binding</keyword>
<dbReference type="SUPFAM" id="SSF52540">
    <property type="entry name" value="P-loop containing nucleoside triphosphate hydrolases"/>
    <property type="match status" value="1"/>
</dbReference>
<evidence type="ECO:0000256" key="1">
    <source>
        <dbReference type="ARBA" id="ARBA00022448"/>
    </source>
</evidence>
<dbReference type="Pfam" id="PF12399">
    <property type="entry name" value="BCA_ABC_TP_C"/>
    <property type="match status" value="1"/>
</dbReference>
<name>A0ABQ6TSL7_9BACT</name>
<evidence type="ECO:0000256" key="3">
    <source>
        <dbReference type="ARBA" id="ARBA00022840"/>
    </source>
</evidence>
<dbReference type="InterPro" id="IPR027417">
    <property type="entry name" value="P-loop_NTPase"/>
</dbReference>
<evidence type="ECO:0000313" key="6">
    <source>
        <dbReference type="Proteomes" id="UP000798046"/>
    </source>
</evidence>
<sequence length="256" mass="27624">MALLKLDNATIRFGGLVAVNSVNLDVEEGEIMALIGPNGAGKSTIFNLITGIYPPTEGGISFKGKSIAGMPPHIIAGGGIGRTFQNIRLFNELTVLENVLIGAHTRGSWNLTGALLKLLPPVRREEGRLLELAIRCLSQVDLAHKAYEQACNLPYGEQRRLEIARALAIEPALLLLDEPAAGMNPQEKQTLLEMVRNIRASGVTVFLVEHDMKFVMGLSDRIAVLDYGVKIADGKPEEVRANPAVIEAYLGKGATH</sequence>
<dbReference type="PROSITE" id="PS50893">
    <property type="entry name" value="ABC_TRANSPORTER_2"/>
    <property type="match status" value="1"/>
</dbReference>
<dbReference type="InterPro" id="IPR032823">
    <property type="entry name" value="BCA_ABC_TP_C"/>
</dbReference>
<dbReference type="Pfam" id="PF00005">
    <property type="entry name" value="ABC_tran"/>
    <property type="match status" value="1"/>
</dbReference>
<keyword evidence="6" id="KW-1185">Reference proteome</keyword>
<dbReference type="EMBL" id="VZRA01000001">
    <property type="protein sequence ID" value="KAB0671712.1"/>
    <property type="molecule type" value="Genomic_DNA"/>
</dbReference>
<evidence type="ECO:0000256" key="2">
    <source>
        <dbReference type="ARBA" id="ARBA00022741"/>
    </source>
</evidence>
<dbReference type="Proteomes" id="UP000798046">
    <property type="component" value="Unassembled WGS sequence"/>
</dbReference>
<dbReference type="PANTHER" id="PTHR45772">
    <property type="entry name" value="CONSERVED COMPONENT OF ABC TRANSPORTER FOR NATURAL AMINO ACIDS-RELATED"/>
    <property type="match status" value="1"/>
</dbReference>
<dbReference type="InterPro" id="IPR003593">
    <property type="entry name" value="AAA+_ATPase"/>
</dbReference>